<dbReference type="HOGENOM" id="CLU_3344233_0_0_6"/>
<evidence type="ECO:0000313" key="1">
    <source>
        <dbReference type="EMBL" id="AJQ95452.1"/>
    </source>
</evidence>
<dbReference type="Proteomes" id="UP000032266">
    <property type="component" value="Chromosome"/>
</dbReference>
<name>A0A0C5VL73_9GAMM</name>
<sequence length="37" mass="4167">MGWGRAVISWGMKQRSLFCSLIPMDALSALPAHSDWF</sequence>
<dbReference type="KEGG" id="gsn:YC6258_03415"/>
<keyword evidence="2" id="KW-1185">Reference proteome</keyword>
<dbReference type="AlphaFoldDB" id="A0A0C5VL73"/>
<proteinExistence type="predicted"/>
<dbReference type="EMBL" id="CP007142">
    <property type="protein sequence ID" value="AJQ95452.1"/>
    <property type="molecule type" value="Genomic_DNA"/>
</dbReference>
<accession>A0A0C5VL73</accession>
<gene>
    <name evidence="1" type="ORF">YC6258_03415</name>
</gene>
<protein>
    <submittedName>
        <fullName evidence="1">Uncharacterized protein</fullName>
    </submittedName>
</protein>
<dbReference type="STRING" id="1445510.YC6258_03415"/>
<evidence type="ECO:0000313" key="2">
    <source>
        <dbReference type="Proteomes" id="UP000032266"/>
    </source>
</evidence>
<reference evidence="1 2" key="1">
    <citation type="submission" date="2014-01" db="EMBL/GenBank/DDBJ databases">
        <title>Full genme sequencing of cellulolytic bacterium Gynuella sunshinyii YC6258T gen. nov., sp. nov.</title>
        <authorList>
            <person name="Khan H."/>
            <person name="Chung E.J."/>
            <person name="Chung Y.R."/>
        </authorList>
    </citation>
    <scope>NUCLEOTIDE SEQUENCE [LARGE SCALE GENOMIC DNA]</scope>
    <source>
        <strain evidence="1 2">YC6258</strain>
    </source>
</reference>
<organism evidence="1 2">
    <name type="scientific">Gynuella sunshinyii YC6258</name>
    <dbReference type="NCBI Taxonomy" id="1445510"/>
    <lineage>
        <taxon>Bacteria</taxon>
        <taxon>Pseudomonadati</taxon>
        <taxon>Pseudomonadota</taxon>
        <taxon>Gammaproteobacteria</taxon>
        <taxon>Oceanospirillales</taxon>
        <taxon>Saccharospirillaceae</taxon>
        <taxon>Gynuella</taxon>
    </lineage>
</organism>